<evidence type="ECO:0000313" key="3">
    <source>
        <dbReference type="Proteomes" id="UP000199729"/>
    </source>
</evidence>
<dbReference type="CDD" id="cd02042">
    <property type="entry name" value="ParAB_family"/>
    <property type="match status" value="1"/>
</dbReference>
<organism evidence="2 3">
    <name type="scientific">Vitreoscilla filiformis</name>
    <dbReference type="NCBI Taxonomy" id="63"/>
    <lineage>
        <taxon>Bacteria</taxon>
        <taxon>Pseudomonadati</taxon>
        <taxon>Pseudomonadota</taxon>
        <taxon>Betaproteobacteria</taxon>
        <taxon>Neisseriales</taxon>
        <taxon>Neisseriaceae</taxon>
        <taxon>Vitreoscilla</taxon>
    </lineage>
</organism>
<dbReference type="KEGG" id="vff:VITFI_CDS3283"/>
<dbReference type="Pfam" id="PF13614">
    <property type="entry name" value="AAA_31"/>
    <property type="match status" value="1"/>
</dbReference>
<protein>
    <submittedName>
        <fullName evidence="2">Cobyrinic acid ac-diamide synthase</fullName>
    </submittedName>
</protein>
<dbReference type="PANTHER" id="PTHR13696">
    <property type="entry name" value="P-LOOP CONTAINING NUCLEOSIDE TRIPHOSPHATE HYDROLASE"/>
    <property type="match status" value="1"/>
</dbReference>
<dbReference type="SUPFAM" id="SSF52540">
    <property type="entry name" value="P-loop containing nucleoside triphosphate hydrolases"/>
    <property type="match status" value="1"/>
</dbReference>
<evidence type="ECO:0000259" key="1">
    <source>
        <dbReference type="Pfam" id="PF13614"/>
    </source>
</evidence>
<dbReference type="AlphaFoldDB" id="A0A221KJR0"/>
<feature type="domain" description="AAA" evidence="1">
    <location>
        <begin position="113"/>
        <end position="285"/>
    </location>
</feature>
<dbReference type="InterPro" id="IPR027417">
    <property type="entry name" value="P-loop_NTPase"/>
</dbReference>
<accession>A0A221KJR0</accession>
<keyword evidence="2" id="KW-0614">Plasmid</keyword>
<dbReference type="PANTHER" id="PTHR13696:SF52">
    <property type="entry name" value="PARA FAMILY PROTEIN CT_582"/>
    <property type="match status" value="1"/>
</dbReference>
<reference evidence="2 3" key="1">
    <citation type="submission" date="2017-07" db="EMBL/GenBank/DDBJ databases">
        <title>Complete Genome Sequence of the cosmetic ferment Vitreoscilla filiformis (ATCC15551).</title>
        <authorList>
            <person name="Contreras S."/>
            <person name="Sagory-Zalkind P."/>
            <person name="Blanquart H."/>
            <person name="Iltis A."/>
            <person name="Morand S.C."/>
        </authorList>
    </citation>
    <scope>NUCLEOTIDE SEQUENCE [LARGE SCALE GENOMIC DNA]</scope>
    <source>
        <strain evidence="2 3">ATCC 15551</strain>
        <plasmid evidence="3">Plasmid pvf1</plasmid>
    </source>
</reference>
<dbReference type="Proteomes" id="UP000199729">
    <property type="component" value="Plasmid pVF1"/>
</dbReference>
<evidence type="ECO:0000313" key="2">
    <source>
        <dbReference type="EMBL" id="ASM79060.1"/>
    </source>
</evidence>
<dbReference type="InterPro" id="IPR025669">
    <property type="entry name" value="AAA_dom"/>
</dbReference>
<keyword evidence="3" id="KW-1185">Reference proteome</keyword>
<dbReference type="Gene3D" id="3.40.50.300">
    <property type="entry name" value="P-loop containing nucleotide triphosphate hydrolases"/>
    <property type="match status" value="1"/>
</dbReference>
<dbReference type="RefSeq" id="WP_198301800.1">
    <property type="nucleotide sequence ID" value="NZ_CP022424.1"/>
</dbReference>
<geneLocation type="plasmid" evidence="3">
    <name>pvf1</name>
</geneLocation>
<dbReference type="InterPro" id="IPR050678">
    <property type="entry name" value="DNA_Partitioning_ATPase"/>
</dbReference>
<name>A0A221KJR0_VITFI</name>
<proteinExistence type="predicted"/>
<sequence length="398" mass="43587">MTEPTAPIRRQSLADIELQSARISAMMTHIRAAMLPPAARKRAPSVSAAQMAQMCGVEKSKIAYRLTRGDWRGELPAGRMVGNRREWTMDEAREWVREFRADHLRPEGAAGTTLTVANFKGGVAKTTTVVTLAQGLAQRGHRVLLIDLDPQGSATTLFGVLPDAEVEPAHTALPLFAGEQTSLSPSIRPSYWPGIDLVCAAPLLFGAEFALPARQTQDPGFEFWRCLDRGLDEARGVYDVILIDTPPALSYVTINALMAADGLLMPLPPSALDFASSAQFWDLFSDLCDQLLRSRGQDKSFEFIDVLLSRVEPTDAASSVVRQWVLEGYTEKVLPIEIPKTAVAATASAEFGTVYDLPRGAMNARTFSRARDAYDRLCELVEQQIEAVWAAQVQRLGA</sequence>
<gene>
    <name evidence="2" type="ORF">VITFI_CDS3283</name>
</gene>
<dbReference type="EMBL" id="CP022424">
    <property type="protein sequence ID" value="ASM79060.1"/>
    <property type="molecule type" value="Genomic_DNA"/>
</dbReference>